<dbReference type="Proteomes" id="UP001732700">
    <property type="component" value="Chromosome 2C"/>
</dbReference>
<name>A0ACD5UQ73_AVESA</name>
<reference evidence="1" key="1">
    <citation type="submission" date="2021-05" db="EMBL/GenBank/DDBJ databases">
        <authorList>
            <person name="Scholz U."/>
            <person name="Mascher M."/>
            <person name="Fiebig A."/>
        </authorList>
    </citation>
    <scope>NUCLEOTIDE SEQUENCE [LARGE SCALE GENOMIC DNA]</scope>
</reference>
<reference evidence="1" key="2">
    <citation type="submission" date="2025-09" db="UniProtKB">
        <authorList>
            <consortium name="EnsemblPlants"/>
        </authorList>
    </citation>
    <scope>IDENTIFICATION</scope>
</reference>
<accession>A0ACD5UQ73</accession>
<organism evidence="1 2">
    <name type="scientific">Avena sativa</name>
    <name type="common">Oat</name>
    <dbReference type="NCBI Taxonomy" id="4498"/>
    <lineage>
        <taxon>Eukaryota</taxon>
        <taxon>Viridiplantae</taxon>
        <taxon>Streptophyta</taxon>
        <taxon>Embryophyta</taxon>
        <taxon>Tracheophyta</taxon>
        <taxon>Spermatophyta</taxon>
        <taxon>Magnoliopsida</taxon>
        <taxon>Liliopsida</taxon>
        <taxon>Poales</taxon>
        <taxon>Poaceae</taxon>
        <taxon>BOP clade</taxon>
        <taxon>Pooideae</taxon>
        <taxon>Poodae</taxon>
        <taxon>Poeae</taxon>
        <taxon>Poeae Chloroplast Group 1 (Aveneae type)</taxon>
        <taxon>Aveninae</taxon>
        <taxon>Avena</taxon>
    </lineage>
</organism>
<dbReference type="EnsemblPlants" id="AVESA.00010b.r2.2CG0292550.1">
    <property type="protein sequence ID" value="AVESA.00010b.r2.2CG0292550.1.CDS"/>
    <property type="gene ID" value="AVESA.00010b.r2.2CG0292550"/>
</dbReference>
<evidence type="ECO:0000313" key="1">
    <source>
        <dbReference type="EnsemblPlants" id="AVESA.00010b.r2.2CG0292550.1.CDS"/>
    </source>
</evidence>
<protein>
    <submittedName>
        <fullName evidence="1">Uncharacterized protein</fullName>
    </submittedName>
</protein>
<keyword evidence="2" id="KW-1185">Reference proteome</keyword>
<proteinExistence type="predicted"/>
<evidence type="ECO:0000313" key="2">
    <source>
        <dbReference type="Proteomes" id="UP001732700"/>
    </source>
</evidence>
<sequence length="492" mass="54768">MDHADEEPATKRAKLSDGGEDLLSALPDDILINILLRLGNASAAARTSVLSSRWRRLWAFLPGLHFPPDTDPHTIRAVLAAHEAPALHCLRVLARNAYADFVTAWIPIAARRLSGDLTFIHIASPDILRDEAGDRDPFELPCFESATSLSLQLGFLRIAVPASGIAARLTDLHLDNFRLEAPCVLGDVLSSPCSPSLQRLTIHDASGIDRFTIRSESLLELELMHLDGLQQLTVVAPALKELSVAFCFLNFPNPNQPAVSISAPQLVSLEWRDAYDPCSVQLGEMAHLRRLATGIFLVYGPDGFTPNHDCLRLVRHFKVLHCLALPLLYNSDIGNNRYLTEDMTRLPDITLLCLVVMSKGHSFGASSFHILRVCTGVRKLALKFVEVHTPCPSGCICDEQTQWKNEELVLDRLEEVEISSLSGTECEGDFVQRLFTWATALRKMTINFHNSVTESRAKGLCQMFRSFSRSGINMEFYVHRKFVGKVMYVPED</sequence>